<dbReference type="Pfam" id="PF04640">
    <property type="entry name" value="PLATZ"/>
    <property type="match status" value="1"/>
</dbReference>
<organism evidence="3 4">
    <name type="scientific">Quercus rubra</name>
    <name type="common">Northern red oak</name>
    <name type="synonym">Quercus borealis</name>
    <dbReference type="NCBI Taxonomy" id="3512"/>
    <lineage>
        <taxon>Eukaryota</taxon>
        <taxon>Viridiplantae</taxon>
        <taxon>Streptophyta</taxon>
        <taxon>Embryophyta</taxon>
        <taxon>Tracheophyta</taxon>
        <taxon>Spermatophyta</taxon>
        <taxon>Magnoliopsida</taxon>
        <taxon>eudicotyledons</taxon>
        <taxon>Gunneridae</taxon>
        <taxon>Pentapetalae</taxon>
        <taxon>rosids</taxon>
        <taxon>fabids</taxon>
        <taxon>Fagales</taxon>
        <taxon>Fagaceae</taxon>
        <taxon>Quercus</taxon>
    </lineage>
</organism>
<dbReference type="CDD" id="cd19756">
    <property type="entry name" value="Bbox2"/>
    <property type="match status" value="1"/>
</dbReference>
<dbReference type="Gene3D" id="3.30.160.60">
    <property type="entry name" value="Classic Zinc Finger"/>
    <property type="match status" value="1"/>
</dbReference>
<dbReference type="SUPFAM" id="SSF57845">
    <property type="entry name" value="B-box zinc-binding domain"/>
    <property type="match status" value="1"/>
</dbReference>
<feature type="domain" description="B box-type" evidence="2">
    <location>
        <begin position="19"/>
        <end position="56"/>
    </location>
</feature>
<gene>
    <name evidence="3" type="ORF">RGQ29_018394</name>
</gene>
<keyword evidence="1" id="KW-0479">Metal-binding</keyword>
<sequence>MFPPPWLTLILDSKFYEDCDEHEGTLCNFFCIDCSDVFCESCKQEHDDEGHKVLQVYKASRHNALRVIHIFGLLDISDIHKYSFNGFKVVFLHSRNKVHKCQANATYKCQICGYELLDLSKFFSRGSFKFCSLACKVKDTMISEGDLSIEMPSLATNKSDEPCQCNPKRRRKGIPIRSPFF</sequence>
<evidence type="ECO:0000313" key="3">
    <source>
        <dbReference type="EMBL" id="KAK4594681.1"/>
    </source>
</evidence>
<dbReference type="PANTHER" id="PTHR31065:SF35">
    <property type="entry name" value="PLATZ TRANSCRIPTION FACTOR FAMILY PROTEIN"/>
    <property type="match status" value="1"/>
</dbReference>
<reference evidence="3 4" key="1">
    <citation type="journal article" date="2023" name="G3 (Bethesda)">
        <title>A haplotype-resolved chromosome-scale genome for Quercus rubra L. provides insights into the genetics of adaptive traits for red oak species.</title>
        <authorList>
            <person name="Kapoor B."/>
            <person name="Jenkins J."/>
            <person name="Schmutz J."/>
            <person name="Zhebentyayeva T."/>
            <person name="Kuelheim C."/>
            <person name="Coggeshall M."/>
            <person name="Heim C."/>
            <person name="Lasky J.R."/>
            <person name="Leites L."/>
            <person name="Islam-Faridi N."/>
            <person name="Romero-Severson J."/>
            <person name="DeLeo V.L."/>
            <person name="Lucas S.M."/>
            <person name="Lazic D."/>
            <person name="Gailing O."/>
            <person name="Carlson J."/>
            <person name="Staton M."/>
        </authorList>
    </citation>
    <scope>NUCLEOTIDE SEQUENCE [LARGE SCALE GENOMIC DNA]</scope>
    <source>
        <strain evidence="3">Pseudo-F2</strain>
    </source>
</reference>
<evidence type="ECO:0000259" key="2">
    <source>
        <dbReference type="PROSITE" id="PS50119"/>
    </source>
</evidence>
<keyword evidence="1" id="KW-0863">Zinc-finger</keyword>
<dbReference type="PANTHER" id="PTHR31065">
    <property type="entry name" value="PLATZ TRANSCRIPTION FACTOR FAMILY PROTEIN"/>
    <property type="match status" value="1"/>
</dbReference>
<dbReference type="Proteomes" id="UP001324115">
    <property type="component" value="Unassembled WGS sequence"/>
</dbReference>
<comment type="caution">
    <text evidence="3">The sequence shown here is derived from an EMBL/GenBank/DDBJ whole genome shotgun (WGS) entry which is preliminary data.</text>
</comment>
<protein>
    <recommendedName>
        <fullName evidence="2">B box-type domain-containing protein</fullName>
    </recommendedName>
</protein>
<name>A0AAN7FQ42_QUERU</name>
<keyword evidence="1" id="KW-0862">Zinc</keyword>
<evidence type="ECO:0000313" key="4">
    <source>
        <dbReference type="Proteomes" id="UP001324115"/>
    </source>
</evidence>
<keyword evidence="4" id="KW-1185">Reference proteome</keyword>
<dbReference type="AlphaFoldDB" id="A0AAN7FQ42"/>
<dbReference type="GO" id="GO:0008270">
    <property type="term" value="F:zinc ion binding"/>
    <property type="evidence" value="ECO:0007669"/>
    <property type="project" value="UniProtKB-KW"/>
</dbReference>
<evidence type="ECO:0000256" key="1">
    <source>
        <dbReference type="PROSITE-ProRule" id="PRU00024"/>
    </source>
</evidence>
<accession>A0AAN7FQ42</accession>
<dbReference type="PROSITE" id="PS50119">
    <property type="entry name" value="ZF_BBOX"/>
    <property type="match status" value="1"/>
</dbReference>
<proteinExistence type="predicted"/>
<dbReference type="InterPro" id="IPR006734">
    <property type="entry name" value="PLATZ"/>
</dbReference>
<dbReference type="InterPro" id="IPR000315">
    <property type="entry name" value="Znf_B-box"/>
</dbReference>
<dbReference type="EMBL" id="JAXUIC010000004">
    <property type="protein sequence ID" value="KAK4594681.1"/>
    <property type="molecule type" value="Genomic_DNA"/>
</dbReference>